<dbReference type="InterPro" id="IPR016024">
    <property type="entry name" value="ARM-type_fold"/>
</dbReference>
<feature type="non-terminal residue" evidence="3">
    <location>
        <position position="1"/>
    </location>
</feature>
<dbReference type="EMBL" id="KV893554">
    <property type="protein sequence ID" value="OON19147.1"/>
    <property type="molecule type" value="Genomic_DNA"/>
</dbReference>
<dbReference type="PROSITE" id="PS51271">
    <property type="entry name" value="WAPL"/>
    <property type="match status" value="1"/>
</dbReference>
<reference evidence="3 4" key="1">
    <citation type="submission" date="2015-03" db="EMBL/GenBank/DDBJ databases">
        <title>Draft genome of the nematode, Opisthorchis viverrini.</title>
        <authorList>
            <person name="Mitreva M."/>
        </authorList>
    </citation>
    <scope>NUCLEOTIDE SEQUENCE [LARGE SCALE GENOMIC DNA]</scope>
    <source>
        <strain evidence="3">Khon Kaen</strain>
    </source>
</reference>
<sequence>LYTVVRKVSEAHVCQERGETQHLLDDVEYLIDGLADHNQANTRALSVLTLANKCLTASFRYLIGAHGLVKRICANLHDAYKDYTLALTGAGLFFILSRDRDPNIFDAESLPVVIKLLQAPDSLAVDNAGGAQAVARANKEADRVRTRVRQLLEAETSSASSQPTTVSPKRPILSTALSAPASLAPAPLTAGTAGLNTRHLQMTRQLTAADLVLESILNLGTRKAADWFKAELRQGGGLDRVADAASDAVDYLADLDPTERGRHRSKSVWRSSANPTGLDGFALDKLRRVCHYTKLLENVGFSEFMSWTIGGVKEQLTV</sequence>
<dbReference type="Gene3D" id="1.25.10.10">
    <property type="entry name" value="Leucine-rich Repeat Variant"/>
    <property type="match status" value="1"/>
</dbReference>
<dbReference type="SUPFAM" id="SSF48371">
    <property type="entry name" value="ARM repeat"/>
    <property type="match status" value="1"/>
</dbReference>
<name>A0A1S8WXG3_OPIVI</name>
<organism evidence="3 4">
    <name type="scientific">Opisthorchis viverrini</name>
    <name type="common">Southeast Asian liver fluke</name>
    <dbReference type="NCBI Taxonomy" id="6198"/>
    <lineage>
        <taxon>Eukaryota</taxon>
        <taxon>Metazoa</taxon>
        <taxon>Spiralia</taxon>
        <taxon>Lophotrochozoa</taxon>
        <taxon>Platyhelminthes</taxon>
        <taxon>Trematoda</taxon>
        <taxon>Digenea</taxon>
        <taxon>Opisthorchiida</taxon>
        <taxon>Opisthorchiata</taxon>
        <taxon>Opisthorchiidae</taxon>
        <taxon>Opisthorchis</taxon>
    </lineage>
</organism>
<evidence type="ECO:0000313" key="4">
    <source>
        <dbReference type="Proteomes" id="UP000243686"/>
    </source>
</evidence>
<dbReference type="InterPro" id="IPR011989">
    <property type="entry name" value="ARM-like"/>
</dbReference>
<dbReference type="Proteomes" id="UP000243686">
    <property type="component" value="Unassembled WGS sequence"/>
</dbReference>
<evidence type="ECO:0000313" key="3">
    <source>
        <dbReference type="EMBL" id="OON19147.1"/>
    </source>
</evidence>
<accession>A0A1S8WXG3</accession>
<dbReference type="InterPro" id="IPR012502">
    <property type="entry name" value="WAPL_dom"/>
</dbReference>
<proteinExistence type="inferred from homology"/>
<gene>
    <name evidence="3" type="ORF">X801_04990</name>
</gene>
<dbReference type="AlphaFoldDB" id="A0A1S8WXG3"/>
<dbReference type="InterPro" id="IPR022771">
    <property type="entry name" value="WAPL_C"/>
</dbReference>
<dbReference type="PANTHER" id="PTHR22100">
    <property type="entry name" value="WINGS APART-LIKE PROTEIN HOMOLOG"/>
    <property type="match status" value="1"/>
</dbReference>
<dbReference type="Pfam" id="PF07814">
    <property type="entry name" value="WAPL"/>
    <property type="match status" value="1"/>
</dbReference>
<comment type="similarity">
    <text evidence="1">Belongs to the WAPL family.</text>
</comment>
<evidence type="ECO:0000256" key="1">
    <source>
        <dbReference type="ARBA" id="ARBA00006854"/>
    </source>
</evidence>
<dbReference type="PANTHER" id="PTHR22100:SF13">
    <property type="entry name" value="WINGS APART-LIKE PROTEIN HOMOLOG"/>
    <property type="match status" value="1"/>
</dbReference>
<protein>
    <submittedName>
        <fullName evidence="3">Wings apart-like protein</fullName>
    </submittedName>
</protein>
<keyword evidence="4" id="KW-1185">Reference proteome</keyword>
<evidence type="ECO:0000259" key="2">
    <source>
        <dbReference type="PROSITE" id="PS51271"/>
    </source>
</evidence>
<feature type="domain" description="WAPL" evidence="2">
    <location>
        <begin position="1"/>
        <end position="119"/>
    </location>
</feature>
<dbReference type="InterPro" id="IPR039874">
    <property type="entry name" value="WAPL"/>
</dbReference>